<feature type="transmembrane region" description="Helical" evidence="1">
    <location>
        <begin position="187"/>
        <end position="206"/>
    </location>
</feature>
<dbReference type="InParanoid" id="W7X8C6"/>
<dbReference type="RefSeq" id="XP_012654826.1">
    <property type="nucleotide sequence ID" value="XM_012799372.1"/>
</dbReference>
<reference evidence="3" key="1">
    <citation type="journal article" date="2006" name="PLoS Biol.">
        <title>Macronuclear genome sequence of the ciliate Tetrahymena thermophila, a model eukaryote.</title>
        <authorList>
            <person name="Eisen J.A."/>
            <person name="Coyne R.S."/>
            <person name="Wu M."/>
            <person name="Wu D."/>
            <person name="Thiagarajan M."/>
            <person name="Wortman J.R."/>
            <person name="Badger J.H."/>
            <person name="Ren Q."/>
            <person name="Amedeo P."/>
            <person name="Jones K.M."/>
            <person name="Tallon L.J."/>
            <person name="Delcher A.L."/>
            <person name="Salzberg S.L."/>
            <person name="Silva J.C."/>
            <person name="Haas B.J."/>
            <person name="Majoros W.H."/>
            <person name="Farzad M."/>
            <person name="Carlton J.M."/>
            <person name="Smith R.K. Jr."/>
            <person name="Garg J."/>
            <person name="Pearlman R.E."/>
            <person name="Karrer K.M."/>
            <person name="Sun L."/>
            <person name="Manning G."/>
            <person name="Elde N.C."/>
            <person name="Turkewitz A.P."/>
            <person name="Asai D.J."/>
            <person name="Wilkes D.E."/>
            <person name="Wang Y."/>
            <person name="Cai H."/>
            <person name="Collins K."/>
            <person name="Stewart B.A."/>
            <person name="Lee S.R."/>
            <person name="Wilamowska K."/>
            <person name="Weinberg Z."/>
            <person name="Ruzzo W.L."/>
            <person name="Wloga D."/>
            <person name="Gaertig J."/>
            <person name="Frankel J."/>
            <person name="Tsao C.-C."/>
            <person name="Gorovsky M.A."/>
            <person name="Keeling P.J."/>
            <person name="Waller R.F."/>
            <person name="Patron N.J."/>
            <person name="Cherry J.M."/>
            <person name="Stover N.A."/>
            <person name="Krieger C.J."/>
            <person name="del Toro C."/>
            <person name="Ryder H.F."/>
            <person name="Williamson S.C."/>
            <person name="Barbeau R.A."/>
            <person name="Hamilton E.P."/>
            <person name="Orias E."/>
        </authorList>
    </citation>
    <scope>NUCLEOTIDE SEQUENCE [LARGE SCALE GENOMIC DNA]</scope>
    <source>
        <strain evidence="3">SB210</strain>
    </source>
</reference>
<accession>W7X8C6</accession>
<dbReference type="AlphaFoldDB" id="W7X8C6"/>
<keyword evidence="1 2" id="KW-0812">Transmembrane</keyword>
<proteinExistence type="predicted"/>
<keyword evidence="1" id="KW-0472">Membrane</keyword>
<dbReference type="EMBL" id="GG662536">
    <property type="protein sequence ID" value="EWS72658.1"/>
    <property type="molecule type" value="Genomic_DNA"/>
</dbReference>
<gene>
    <name evidence="2" type="ORF">TTHERM_000420979</name>
</gene>
<name>W7X8C6_TETTS</name>
<dbReference type="GeneID" id="24438883"/>
<keyword evidence="1" id="KW-1133">Transmembrane helix</keyword>
<keyword evidence="3" id="KW-1185">Reference proteome</keyword>
<evidence type="ECO:0000313" key="2">
    <source>
        <dbReference type="EMBL" id="EWS72658.1"/>
    </source>
</evidence>
<evidence type="ECO:0000256" key="1">
    <source>
        <dbReference type="SAM" id="Phobius"/>
    </source>
</evidence>
<dbReference type="KEGG" id="tet:TTHERM_000420979"/>
<dbReference type="Proteomes" id="UP000009168">
    <property type="component" value="Unassembled WGS sequence"/>
</dbReference>
<organism evidence="2 3">
    <name type="scientific">Tetrahymena thermophila (strain SB210)</name>
    <dbReference type="NCBI Taxonomy" id="312017"/>
    <lineage>
        <taxon>Eukaryota</taxon>
        <taxon>Sar</taxon>
        <taxon>Alveolata</taxon>
        <taxon>Ciliophora</taxon>
        <taxon>Intramacronucleata</taxon>
        <taxon>Oligohymenophorea</taxon>
        <taxon>Hymenostomatida</taxon>
        <taxon>Tetrahymenina</taxon>
        <taxon>Tetrahymenidae</taxon>
        <taxon>Tetrahymena</taxon>
    </lineage>
</organism>
<protein>
    <submittedName>
        <fullName evidence="2">Transmembrane protein, putative</fullName>
    </submittedName>
</protein>
<evidence type="ECO:0000313" key="3">
    <source>
        <dbReference type="Proteomes" id="UP000009168"/>
    </source>
</evidence>
<sequence>MTTFQQAQNYRILTNLKSIKNEWKLNKLQSFCNYRFFQKLILIQCTNIKYVSLDTIFRINLIQYNQSQNKQQLNKNSPLNTKLQKISHKHSFIHAIIVQEYVLISIFEKNCEEAESLLTNKLPIKIRRPKFMQSLIYLNRNNNSKELLKEIQILLNKRFFYLWKNLNKQTQLDTFYLKICKDKRIKIIYLFNILVSSKLIVLTQFVDQNLLNFNLHQKQVKQIIIQSKYLFSKPK</sequence>